<keyword evidence="5 7" id="KW-0315">Glutamine amidotransferase</keyword>
<dbReference type="Pfam" id="PF01656">
    <property type="entry name" value="CbiA"/>
    <property type="match status" value="1"/>
</dbReference>
<dbReference type="GO" id="GO:0003824">
    <property type="term" value="F:catalytic activity"/>
    <property type="evidence" value="ECO:0007669"/>
    <property type="project" value="InterPro"/>
</dbReference>
<evidence type="ECO:0000259" key="9">
    <source>
        <dbReference type="Pfam" id="PF07685"/>
    </source>
</evidence>
<comment type="pathway">
    <text evidence="1 7">Cofactor biosynthesis; adenosylcobalamin biosynthesis.</text>
</comment>
<dbReference type="InterPro" id="IPR033949">
    <property type="entry name" value="CobQ_GATase1"/>
</dbReference>
<sequence>MGKALMIQGTMSGVGKSLIATALCRIFSDLGYDVVPFKSQNMSLNSAPSIEGGEISRAQYLQAIACRKKPSIKFNPILLKPEGNMRSQVVFLGEPIGSVSARDYMLSKKIELFRKSMEVLKSLMKRHDLVIIEGAGSPVEINLKDYDIANMRVAREVNAPVILVADIDRGGSFAQIVGTMELLSEEERNLVMGFVFNKFRGDPSLLYPGFKFLEKKYGKPVLGVVPYIDHRLPEEDSLAEFPRAKGEVHIQIIKLPHISNFTDFEPLHWANGVDYVTKAEEIKGDIIIIPGSKNTVEDLIWMRENGIEDAIIEAHREGSFIVGICGGFQMLGEKIIDNVESKRGEVKGIGLLPAKTIFAREKRTNHLKAEVLWEPARGMRVEGYEIRFGRSTTRRPFSVIKWVNGRRVEEFEGAVGERTFGTYLHGIFHNFEFTEAFLNLIRREKGLEPIKIREWSIEDEINRFAKIVRESIDVDYIIEFLGL</sequence>
<dbReference type="OrthoDB" id="53136at2157"/>
<dbReference type="InterPro" id="IPR047045">
    <property type="entry name" value="CobQ_N"/>
</dbReference>
<evidence type="ECO:0000259" key="8">
    <source>
        <dbReference type="Pfam" id="PF01656"/>
    </source>
</evidence>
<keyword evidence="4 7" id="KW-0169">Cobalamin biosynthesis</keyword>
<dbReference type="GeneID" id="41712092"/>
<reference evidence="10 11" key="1">
    <citation type="submission" date="2017-08" db="EMBL/GenBank/DDBJ databases">
        <title>Resequencing and Reannotation of the genome of Pyrococcus furiosus type strain DSM3638.</title>
        <authorList>
            <person name="Reichelt R.M."/>
            <person name="Bunk B."/>
        </authorList>
    </citation>
    <scope>NUCLEOTIDE SEQUENCE [LARGE SCALE GENOMIC DNA]</scope>
    <source>
        <strain evidence="10 11">DSM 3638</strain>
    </source>
</reference>
<dbReference type="CDD" id="cd05389">
    <property type="entry name" value="CobQ_N"/>
    <property type="match status" value="1"/>
</dbReference>
<gene>
    <name evidence="7" type="primary">cobQ</name>
    <name evidence="10" type="ORF">PFDSM3638_01445</name>
</gene>
<dbReference type="SUPFAM" id="SSF52540">
    <property type="entry name" value="P-loop containing nucleoside triphosphate hydrolases"/>
    <property type="match status" value="1"/>
</dbReference>
<dbReference type="InterPro" id="IPR011698">
    <property type="entry name" value="GATase_3"/>
</dbReference>
<evidence type="ECO:0000313" key="10">
    <source>
        <dbReference type="EMBL" id="QEK78019.1"/>
    </source>
</evidence>
<evidence type="ECO:0000256" key="2">
    <source>
        <dbReference type="ARBA" id="ARBA00006205"/>
    </source>
</evidence>
<evidence type="ECO:0000256" key="7">
    <source>
        <dbReference type="HAMAP-Rule" id="MF_00028"/>
    </source>
</evidence>
<dbReference type="HAMAP" id="MF_00028">
    <property type="entry name" value="CobQ"/>
    <property type="match status" value="1"/>
</dbReference>
<dbReference type="InterPro" id="IPR029062">
    <property type="entry name" value="Class_I_gatase-like"/>
</dbReference>
<evidence type="ECO:0000256" key="4">
    <source>
        <dbReference type="ARBA" id="ARBA00022573"/>
    </source>
</evidence>
<comment type="similarity">
    <text evidence="2 7">Belongs to the CobB/CobQ family. CobQ subfamily.</text>
</comment>
<evidence type="ECO:0000256" key="6">
    <source>
        <dbReference type="ARBA" id="ARBA00025166"/>
    </source>
</evidence>
<evidence type="ECO:0000256" key="3">
    <source>
        <dbReference type="ARBA" id="ARBA00014921"/>
    </source>
</evidence>
<dbReference type="Pfam" id="PF07685">
    <property type="entry name" value="GATase_3"/>
    <property type="match status" value="1"/>
</dbReference>
<dbReference type="KEGG" id="pfu:PF0301"/>
<dbReference type="InterPro" id="IPR002586">
    <property type="entry name" value="CobQ/CobB/MinD/ParA_Nub-bd_dom"/>
</dbReference>
<dbReference type="SMR" id="A0A5C0XMU6"/>
<feature type="domain" description="CobQ/CobB/MinD/ParA nucleotide binding" evidence="8">
    <location>
        <begin position="5"/>
        <end position="229"/>
    </location>
</feature>
<dbReference type="CDD" id="cd01750">
    <property type="entry name" value="GATase1_CobQ"/>
    <property type="match status" value="1"/>
</dbReference>
<dbReference type="Gene3D" id="3.40.50.300">
    <property type="entry name" value="P-loop containing nucleotide triphosphate hydrolases"/>
    <property type="match status" value="1"/>
</dbReference>
<dbReference type="PANTHER" id="PTHR21343">
    <property type="entry name" value="DETHIOBIOTIN SYNTHETASE"/>
    <property type="match status" value="1"/>
</dbReference>
<feature type="active site" description="Nucleophile" evidence="7">
    <location>
        <position position="325"/>
    </location>
</feature>
<proteinExistence type="inferred from homology"/>
<name>A0A5C0XMU6_PYRFU</name>
<dbReference type="RefSeq" id="WP_011011416.1">
    <property type="nucleotide sequence ID" value="NC_003413.1"/>
</dbReference>
<accession>A0A5C0XMU6</accession>
<dbReference type="PANTHER" id="PTHR21343:SF1">
    <property type="entry name" value="COBYRIC ACID SYNTHASE"/>
    <property type="match status" value="1"/>
</dbReference>
<dbReference type="Gene3D" id="3.40.50.880">
    <property type="match status" value="1"/>
</dbReference>
<dbReference type="GO" id="GO:0015420">
    <property type="term" value="F:ABC-type vitamin B12 transporter activity"/>
    <property type="evidence" value="ECO:0007669"/>
    <property type="project" value="UniProtKB-UniRule"/>
</dbReference>
<organism evidence="10 11">
    <name type="scientific">Pyrococcus furiosus (strain ATCC 43587 / DSM 3638 / JCM 8422 / Vc1)</name>
    <dbReference type="NCBI Taxonomy" id="186497"/>
    <lineage>
        <taxon>Archaea</taxon>
        <taxon>Methanobacteriati</taxon>
        <taxon>Methanobacteriota</taxon>
        <taxon>Thermococci</taxon>
        <taxon>Thermococcales</taxon>
        <taxon>Thermococcaceae</taxon>
        <taxon>Pyrococcus</taxon>
    </lineage>
</organism>
<dbReference type="PROSITE" id="PS51274">
    <property type="entry name" value="GATASE_COBBQ"/>
    <property type="match status" value="1"/>
</dbReference>
<dbReference type="GeneID" id="13302100"/>
<dbReference type="GO" id="GO:0009236">
    <property type="term" value="P:cobalamin biosynthetic process"/>
    <property type="evidence" value="ECO:0007669"/>
    <property type="project" value="UniProtKB-UniRule"/>
</dbReference>
<comment type="function">
    <text evidence="6 7">Catalyzes amidations at positions B, D, E, and G on adenosylcobyrinic A,C-diamide. NH(2) groups are provided by glutamine, and one molecule of ATP is hydrogenolyzed for each amidation.</text>
</comment>
<feature type="domain" description="CobB/CobQ-like glutamine amidotransferase" evidence="9">
    <location>
        <begin position="250"/>
        <end position="432"/>
    </location>
</feature>
<protein>
    <recommendedName>
        <fullName evidence="3 7">Probable cobyric acid synthase</fullName>
    </recommendedName>
</protein>
<dbReference type="NCBIfam" id="NF001989">
    <property type="entry name" value="PRK00784.1"/>
    <property type="match status" value="1"/>
</dbReference>
<dbReference type="InterPro" id="IPR004459">
    <property type="entry name" value="CobQ_synth"/>
</dbReference>
<dbReference type="Proteomes" id="UP000324354">
    <property type="component" value="Chromosome"/>
</dbReference>
<evidence type="ECO:0000256" key="5">
    <source>
        <dbReference type="ARBA" id="ARBA00022962"/>
    </source>
</evidence>
<dbReference type="NCBIfam" id="TIGR00313">
    <property type="entry name" value="cobQ"/>
    <property type="match status" value="1"/>
</dbReference>
<feature type="active site" evidence="7">
    <location>
        <position position="425"/>
    </location>
</feature>
<dbReference type="InterPro" id="IPR027417">
    <property type="entry name" value="P-loop_NTPase"/>
</dbReference>
<dbReference type="SUPFAM" id="SSF52317">
    <property type="entry name" value="Class I glutamine amidotransferase-like"/>
    <property type="match status" value="1"/>
</dbReference>
<dbReference type="EMBL" id="CP023154">
    <property type="protein sequence ID" value="QEK78019.1"/>
    <property type="molecule type" value="Genomic_DNA"/>
</dbReference>
<dbReference type="UniPathway" id="UPA00148"/>
<evidence type="ECO:0000313" key="11">
    <source>
        <dbReference type="Proteomes" id="UP000324354"/>
    </source>
</evidence>
<evidence type="ECO:0000256" key="1">
    <source>
        <dbReference type="ARBA" id="ARBA00004953"/>
    </source>
</evidence>
<dbReference type="AlphaFoldDB" id="A0A5C0XMU6"/>